<sequence length="81" mass="9552">MSFFCVGRYQFVLQLKQDILQGRLPLTDELAAELFALSLQAELGDFDPRKHHEHYVSEFRFLPEQTPHLEKKVEQIHKTLV</sequence>
<proteinExistence type="predicted"/>
<dbReference type="Pfam" id="PF00373">
    <property type="entry name" value="FERM_M"/>
    <property type="match status" value="1"/>
</dbReference>
<keyword evidence="4" id="KW-1185">Reference proteome</keyword>
<dbReference type="PANTHER" id="PTHR23280">
    <property type="entry name" value="4.1 G PROTEIN"/>
    <property type="match status" value="1"/>
</dbReference>
<evidence type="ECO:0000259" key="1">
    <source>
        <dbReference type="PROSITE" id="PS50057"/>
    </source>
</evidence>
<feature type="domain" description="FERM" evidence="1">
    <location>
        <begin position="1"/>
        <end position="81"/>
    </location>
</feature>
<organism evidence="2 4">
    <name type="scientific">Araneus ventricosus</name>
    <name type="common">Orbweaver spider</name>
    <name type="synonym">Epeira ventricosa</name>
    <dbReference type="NCBI Taxonomy" id="182803"/>
    <lineage>
        <taxon>Eukaryota</taxon>
        <taxon>Metazoa</taxon>
        <taxon>Ecdysozoa</taxon>
        <taxon>Arthropoda</taxon>
        <taxon>Chelicerata</taxon>
        <taxon>Arachnida</taxon>
        <taxon>Araneae</taxon>
        <taxon>Araneomorphae</taxon>
        <taxon>Entelegynae</taxon>
        <taxon>Araneoidea</taxon>
        <taxon>Araneidae</taxon>
        <taxon>Araneus</taxon>
    </lineage>
</organism>
<evidence type="ECO:0000313" key="2">
    <source>
        <dbReference type="EMBL" id="GBO42772.1"/>
    </source>
</evidence>
<dbReference type="CDD" id="cd14473">
    <property type="entry name" value="FERM_B-lobe"/>
    <property type="match status" value="1"/>
</dbReference>
<dbReference type="SUPFAM" id="SSF47031">
    <property type="entry name" value="Second domain of FERM"/>
    <property type="match status" value="1"/>
</dbReference>
<accession>A0A4Y2X428</accession>
<dbReference type="InterPro" id="IPR035963">
    <property type="entry name" value="FERM_2"/>
</dbReference>
<comment type="caution">
    <text evidence="2">The sequence shown here is derived from an EMBL/GenBank/DDBJ whole genome shotgun (WGS) entry which is preliminary data.</text>
</comment>
<dbReference type="InterPro" id="IPR000299">
    <property type="entry name" value="FERM_domain"/>
</dbReference>
<dbReference type="InterPro" id="IPR014352">
    <property type="entry name" value="FERM/acyl-CoA-bd_prot_sf"/>
</dbReference>
<reference evidence="2 4" key="1">
    <citation type="journal article" date="2019" name="Sci. Rep.">
        <title>Orb-weaving spider Araneus ventricosus genome elucidates the spidroin gene catalogue.</title>
        <authorList>
            <person name="Kono N."/>
            <person name="Nakamura H."/>
            <person name="Ohtoshi R."/>
            <person name="Moran D.A.P."/>
            <person name="Shinohara A."/>
            <person name="Yoshida Y."/>
            <person name="Fujiwara M."/>
            <person name="Mori M."/>
            <person name="Tomita M."/>
            <person name="Arakawa K."/>
        </authorList>
    </citation>
    <scope>NUCLEOTIDE SEQUENCE [LARGE SCALE GENOMIC DNA]</scope>
</reference>
<dbReference type="EMBL" id="BGPR01069035">
    <property type="protein sequence ID" value="GBO42790.1"/>
    <property type="molecule type" value="Genomic_DNA"/>
</dbReference>
<dbReference type="Proteomes" id="UP000499080">
    <property type="component" value="Unassembled WGS sequence"/>
</dbReference>
<dbReference type="InterPro" id="IPR019748">
    <property type="entry name" value="FERM_central"/>
</dbReference>
<evidence type="ECO:0000313" key="4">
    <source>
        <dbReference type="Proteomes" id="UP000499080"/>
    </source>
</evidence>
<dbReference type="GO" id="GO:0031032">
    <property type="term" value="P:actomyosin structure organization"/>
    <property type="evidence" value="ECO:0007669"/>
    <property type="project" value="TreeGrafter"/>
</dbReference>
<evidence type="ECO:0000313" key="3">
    <source>
        <dbReference type="EMBL" id="GBO42790.1"/>
    </source>
</evidence>
<dbReference type="EMBL" id="BGPR01069014">
    <property type="protein sequence ID" value="GBO42772.1"/>
    <property type="molecule type" value="Genomic_DNA"/>
</dbReference>
<dbReference type="GO" id="GO:0005856">
    <property type="term" value="C:cytoskeleton"/>
    <property type="evidence" value="ECO:0007669"/>
    <property type="project" value="TreeGrafter"/>
</dbReference>
<dbReference type="PANTHER" id="PTHR23280:SF21">
    <property type="entry name" value="PROTEIN 4.1 HOMOLOG"/>
    <property type="match status" value="1"/>
</dbReference>
<dbReference type="Gene3D" id="1.20.80.10">
    <property type="match status" value="1"/>
</dbReference>
<protein>
    <submittedName>
        <fullName evidence="2">Band 4.1-like protein 4</fullName>
    </submittedName>
</protein>
<dbReference type="PROSITE" id="PS50057">
    <property type="entry name" value="FERM_3"/>
    <property type="match status" value="1"/>
</dbReference>
<dbReference type="OrthoDB" id="6235974at2759"/>
<gene>
    <name evidence="2" type="primary">epb4.1l4_6</name>
    <name evidence="3" type="synonym">epb4.1l4_2</name>
    <name evidence="3" type="ORF">AVEN_203540_1</name>
    <name evidence="2" type="ORF">AVEN_241680_1</name>
</gene>
<name>A0A4Y2X428_ARAVE</name>
<dbReference type="AlphaFoldDB" id="A0A4Y2X428"/>